<dbReference type="EMBL" id="GBRH01281869">
    <property type="protein sequence ID" value="JAD16026.1"/>
    <property type="molecule type" value="Transcribed_RNA"/>
</dbReference>
<reference evidence="1" key="2">
    <citation type="journal article" date="2015" name="Data Brief">
        <title>Shoot transcriptome of the giant reed, Arundo donax.</title>
        <authorList>
            <person name="Barrero R.A."/>
            <person name="Guerrero F.D."/>
            <person name="Moolhuijzen P."/>
            <person name="Goolsby J.A."/>
            <person name="Tidwell J."/>
            <person name="Bellgard S.E."/>
            <person name="Bellgard M.I."/>
        </authorList>
    </citation>
    <scope>NUCLEOTIDE SEQUENCE</scope>
    <source>
        <tissue evidence="1">Shoot tissue taken approximately 20 cm above the soil surface</tissue>
    </source>
</reference>
<organism evidence="1">
    <name type="scientific">Arundo donax</name>
    <name type="common">Giant reed</name>
    <name type="synonym">Donax arundinaceus</name>
    <dbReference type="NCBI Taxonomy" id="35708"/>
    <lineage>
        <taxon>Eukaryota</taxon>
        <taxon>Viridiplantae</taxon>
        <taxon>Streptophyta</taxon>
        <taxon>Embryophyta</taxon>
        <taxon>Tracheophyta</taxon>
        <taxon>Spermatophyta</taxon>
        <taxon>Magnoliopsida</taxon>
        <taxon>Liliopsida</taxon>
        <taxon>Poales</taxon>
        <taxon>Poaceae</taxon>
        <taxon>PACMAD clade</taxon>
        <taxon>Arundinoideae</taxon>
        <taxon>Arundineae</taxon>
        <taxon>Arundo</taxon>
    </lineage>
</organism>
<sequence length="63" mass="7180">MKSGWMQMAEPEAKEMLDHLGRVLANTEPGSVKIGQFTVEVKPQVRFLDILLAFHKGPCCFYR</sequence>
<dbReference type="AlphaFoldDB" id="A0A0A9TR47"/>
<evidence type="ECO:0000313" key="1">
    <source>
        <dbReference type="EMBL" id="JAD16026.1"/>
    </source>
</evidence>
<reference evidence="1" key="1">
    <citation type="submission" date="2014-09" db="EMBL/GenBank/DDBJ databases">
        <authorList>
            <person name="Magalhaes I.L.F."/>
            <person name="Oliveira U."/>
            <person name="Santos F.R."/>
            <person name="Vidigal T.H.D.A."/>
            <person name="Brescovit A.D."/>
            <person name="Santos A.J."/>
        </authorList>
    </citation>
    <scope>NUCLEOTIDE SEQUENCE</scope>
    <source>
        <tissue evidence="1">Shoot tissue taken approximately 20 cm above the soil surface</tissue>
    </source>
</reference>
<proteinExistence type="predicted"/>
<name>A0A0A9TR47_ARUDO</name>
<accession>A0A0A9TR47</accession>
<protein>
    <submittedName>
        <fullName evidence="1">Uncharacterized protein</fullName>
    </submittedName>
</protein>